<organism evidence="1 2">
    <name type="scientific">Pluteus cervinus</name>
    <dbReference type="NCBI Taxonomy" id="181527"/>
    <lineage>
        <taxon>Eukaryota</taxon>
        <taxon>Fungi</taxon>
        <taxon>Dikarya</taxon>
        <taxon>Basidiomycota</taxon>
        <taxon>Agaricomycotina</taxon>
        <taxon>Agaricomycetes</taxon>
        <taxon>Agaricomycetidae</taxon>
        <taxon>Agaricales</taxon>
        <taxon>Pluteineae</taxon>
        <taxon>Pluteaceae</taxon>
        <taxon>Pluteus</taxon>
    </lineage>
</organism>
<accession>A0ACD3A1H7</accession>
<evidence type="ECO:0000313" key="1">
    <source>
        <dbReference type="EMBL" id="TFK59488.1"/>
    </source>
</evidence>
<name>A0ACD3A1H7_9AGAR</name>
<gene>
    <name evidence="1" type="ORF">BDN72DRAFT_780644</name>
</gene>
<evidence type="ECO:0000313" key="2">
    <source>
        <dbReference type="Proteomes" id="UP000308600"/>
    </source>
</evidence>
<dbReference type="Proteomes" id="UP000308600">
    <property type="component" value="Unassembled WGS sequence"/>
</dbReference>
<dbReference type="EMBL" id="ML208964">
    <property type="protein sequence ID" value="TFK59488.1"/>
    <property type="molecule type" value="Genomic_DNA"/>
</dbReference>
<proteinExistence type="predicted"/>
<protein>
    <submittedName>
        <fullName evidence="1">Uncharacterized protein</fullName>
    </submittedName>
</protein>
<reference evidence="1 2" key="1">
    <citation type="journal article" date="2019" name="Nat. Ecol. Evol.">
        <title>Megaphylogeny resolves global patterns of mushroom evolution.</title>
        <authorList>
            <person name="Varga T."/>
            <person name="Krizsan K."/>
            <person name="Foldi C."/>
            <person name="Dima B."/>
            <person name="Sanchez-Garcia M."/>
            <person name="Sanchez-Ramirez S."/>
            <person name="Szollosi G.J."/>
            <person name="Szarkandi J.G."/>
            <person name="Papp V."/>
            <person name="Albert L."/>
            <person name="Andreopoulos W."/>
            <person name="Angelini C."/>
            <person name="Antonin V."/>
            <person name="Barry K.W."/>
            <person name="Bougher N.L."/>
            <person name="Buchanan P."/>
            <person name="Buyck B."/>
            <person name="Bense V."/>
            <person name="Catcheside P."/>
            <person name="Chovatia M."/>
            <person name="Cooper J."/>
            <person name="Damon W."/>
            <person name="Desjardin D."/>
            <person name="Finy P."/>
            <person name="Geml J."/>
            <person name="Haridas S."/>
            <person name="Hughes K."/>
            <person name="Justo A."/>
            <person name="Karasinski D."/>
            <person name="Kautmanova I."/>
            <person name="Kiss B."/>
            <person name="Kocsube S."/>
            <person name="Kotiranta H."/>
            <person name="LaButti K.M."/>
            <person name="Lechner B.E."/>
            <person name="Liimatainen K."/>
            <person name="Lipzen A."/>
            <person name="Lukacs Z."/>
            <person name="Mihaltcheva S."/>
            <person name="Morgado L.N."/>
            <person name="Niskanen T."/>
            <person name="Noordeloos M.E."/>
            <person name="Ohm R.A."/>
            <person name="Ortiz-Santana B."/>
            <person name="Ovrebo C."/>
            <person name="Racz N."/>
            <person name="Riley R."/>
            <person name="Savchenko A."/>
            <person name="Shiryaev A."/>
            <person name="Soop K."/>
            <person name="Spirin V."/>
            <person name="Szebenyi C."/>
            <person name="Tomsovsky M."/>
            <person name="Tulloss R.E."/>
            <person name="Uehling J."/>
            <person name="Grigoriev I.V."/>
            <person name="Vagvolgyi C."/>
            <person name="Papp T."/>
            <person name="Martin F.M."/>
            <person name="Miettinen O."/>
            <person name="Hibbett D.S."/>
            <person name="Nagy L.G."/>
        </authorList>
    </citation>
    <scope>NUCLEOTIDE SEQUENCE [LARGE SCALE GENOMIC DNA]</scope>
    <source>
        <strain evidence="1 2">NL-1719</strain>
    </source>
</reference>
<keyword evidence="2" id="KW-1185">Reference proteome</keyword>
<sequence>MAEDVSGGVFEPFWKDFPLSDIHLATTPDVLHQLYQGVFKHIISWCQRIMKPAELDRRIRALPLGHGLRRFKNGISALSQISGKERKNMAKILLGCLVGAISKEGISAVHALLDFVYLAQYPTHDTITLGYLEDALASFHKHKSYFINTGVREHLHIPKFHALQHYVESIKLLGTTDNYNTEAFERFHIDFTKRGWRASNQRNEFPQMIRWLSRKEKVAAFHAYLESKEATRNTPLGPQRNAPKYLAKYPDQPNKSLAAIQTTHHAPSFSDRLKEFLNQLLPNPTTNRTAVNFTLPFQGLDVYFNFRFSPESLQEDQEEQDIVKAIPSFSKPGGESYRFDTVVVLNRDTAEATGLEGE</sequence>